<gene>
    <name evidence="10" type="ORF">ACHAWU_006207</name>
</gene>
<dbReference type="PANTHER" id="PTHR22770:SF47">
    <property type="entry name" value="E3 UBIQUITIN-PROTEIN LIGASE RNF216"/>
    <property type="match status" value="1"/>
</dbReference>
<dbReference type="PANTHER" id="PTHR22770">
    <property type="entry name" value="UBIQUITIN CONJUGATING ENZYME 7 INTERACTING PROTEIN-RELATED"/>
    <property type="match status" value="1"/>
</dbReference>
<keyword evidence="6" id="KW-0833">Ubl conjugation pathway</keyword>
<evidence type="ECO:0000256" key="2">
    <source>
        <dbReference type="ARBA" id="ARBA00022679"/>
    </source>
</evidence>
<keyword evidence="7" id="KW-0862">Zinc</keyword>
<evidence type="ECO:0000313" key="11">
    <source>
        <dbReference type="Proteomes" id="UP001530293"/>
    </source>
</evidence>
<feature type="region of interest" description="Disordered" evidence="8">
    <location>
        <begin position="1"/>
        <end position="72"/>
    </location>
</feature>
<evidence type="ECO:0000313" key="10">
    <source>
        <dbReference type="EMBL" id="KAL3764790.1"/>
    </source>
</evidence>
<sequence length="574" mass="62877">MSSSLQAAGGVIDLSLDLDSSVSPPPIDRRRRAAPTPPQQQQKRYPTRKRGLIETNAVGSSNNADKSNGGVVDSAKLASREVIVLGDDNVATSISPNLKPPSLSPNTLTRSRRGRRRRLDEDDDDDDIEIISPSTSAAAAAAAATTKMKGSDAKLLSGDKYWIERIREAFPYYPRAEIATYLSSARSYVSTTVEEGDDKDECAFRTVMTVLAEEGIKSSASMIPDARFAAAAIGGRIEISDSNFSSAAASSPSSRRKTALLECQCCFVEYDFKVMVPCRSGHLFCMECLRKHTEQRVFGNGNFGSVGVQQRQQLKTDQRGTVGKSSEDDKKKALEILCMASDCVSGFDDRVLTKALPKKVLDRYDELRFKANIERANMPDVSTCPKCNFTAAIVNNHAGFHKSVHLPPTHLLFHCPECHFKSCRLCHEEYHPNIPRCDLVESQTETSGRNAVEEAMTSALIRICPRSNCRKKFLKTDGCNKMTCPCGCLVCNICRVEIPATVGYLHFCQTPHCNHAKCAKCPLWADSTASDAKRIANAAKEAAKSVLKTQSVNVDVESLLKCPPSMNATFGRKR</sequence>
<feature type="compositionally biased region" description="Polar residues" evidence="8">
    <location>
        <begin position="57"/>
        <end position="66"/>
    </location>
</feature>
<dbReference type="AlphaFoldDB" id="A0ABD3MWD5"/>
<accession>A0ABD3MWD5</accession>
<dbReference type="CDD" id="cd20353">
    <property type="entry name" value="Rcat_RBR_RNF216"/>
    <property type="match status" value="1"/>
</dbReference>
<evidence type="ECO:0000256" key="1">
    <source>
        <dbReference type="ARBA" id="ARBA00004906"/>
    </source>
</evidence>
<dbReference type="Proteomes" id="UP001530293">
    <property type="component" value="Unassembled WGS sequence"/>
</dbReference>
<keyword evidence="11" id="KW-1185">Reference proteome</keyword>
<keyword evidence="5" id="KW-0863">Zinc-finger</keyword>
<dbReference type="Pfam" id="PF26191">
    <property type="entry name" value="RING-HC_RBR_RNF216"/>
    <property type="match status" value="1"/>
</dbReference>
<dbReference type="GO" id="GO:0008270">
    <property type="term" value="F:zinc ion binding"/>
    <property type="evidence" value="ECO:0007669"/>
    <property type="project" value="UniProtKB-KW"/>
</dbReference>
<protein>
    <recommendedName>
        <fullName evidence="9">RING-type domain-containing protein</fullName>
    </recommendedName>
</protein>
<feature type="domain" description="RING-type" evidence="9">
    <location>
        <begin position="259"/>
        <end position="519"/>
    </location>
</feature>
<reference evidence="10 11" key="1">
    <citation type="submission" date="2024-10" db="EMBL/GenBank/DDBJ databases">
        <title>Updated reference genomes for cyclostephanoid diatoms.</title>
        <authorList>
            <person name="Roberts W.R."/>
            <person name="Alverson A.J."/>
        </authorList>
    </citation>
    <scope>NUCLEOTIDE SEQUENCE [LARGE SCALE GENOMIC DNA]</scope>
    <source>
        <strain evidence="10 11">AJA232-27</strain>
    </source>
</reference>
<dbReference type="InterPro" id="IPR051628">
    <property type="entry name" value="LUBAC_E3_Ligases"/>
</dbReference>
<evidence type="ECO:0000256" key="4">
    <source>
        <dbReference type="ARBA" id="ARBA00022737"/>
    </source>
</evidence>
<feature type="compositionally biased region" description="Low complexity" evidence="8">
    <location>
        <begin position="11"/>
        <end position="22"/>
    </location>
</feature>
<evidence type="ECO:0000256" key="8">
    <source>
        <dbReference type="SAM" id="MobiDB-lite"/>
    </source>
</evidence>
<evidence type="ECO:0000256" key="6">
    <source>
        <dbReference type="ARBA" id="ARBA00022786"/>
    </source>
</evidence>
<dbReference type="Pfam" id="PF26200">
    <property type="entry name" value="Rcat_RNF216"/>
    <property type="match status" value="1"/>
</dbReference>
<proteinExistence type="predicted"/>
<dbReference type="PROSITE" id="PS51873">
    <property type="entry name" value="TRIAD"/>
    <property type="match status" value="1"/>
</dbReference>
<name>A0ABD3MWD5_9STRA</name>
<dbReference type="SUPFAM" id="SSF57850">
    <property type="entry name" value="RING/U-box"/>
    <property type="match status" value="2"/>
</dbReference>
<evidence type="ECO:0000259" key="9">
    <source>
        <dbReference type="PROSITE" id="PS51873"/>
    </source>
</evidence>
<keyword evidence="4" id="KW-0677">Repeat</keyword>
<evidence type="ECO:0000256" key="3">
    <source>
        <dbReference type="ARBA" id="ARBA00022723"/>
    </source>
</evidence>
<dbReference type="InterPro" id="IPR044066">
    <property type="entry name" value="TRIAD_supradom"/>
</dbReference>
<keyword evidence="2" id="KW-0808">Transferase</keyword>
<dbReference type="InterPro" id="IPR002867">
    <property type="entry name" value="IBR_dom"/>
</dbReference>
<keyword evidence="3" id="KW-0479">Metal-binding</keyword>
<evidence type="ECO:0000256" key="5">
    <source>
        <dbReference type="ARBA" id="ARBA00022771"/>
    </source>
</evidence>
<dbReference type="Pfam" id="PF01485">
    <property type="entry name" value="IBR"/>
    <property type="match status" value="1"/>
</dbReference>
<feature type="region of interest" description="Disordered" evidence="8">
    <location>
        <begin position="91"/>
        <end position="129"/>
    </location>
</feature>
<evidence type="ECO:0000256" key="7">
    <source>
        <dbReference type="ARBA" id="ARBA00022833"/>
    </source>
</evidence>
<organism evidence="10 11">
    <name type="scientific">Discostella pseudostelligera</name>
    <dbReference type="NCBI Taxonomy" id="259834"/>
    <lineage>
        <taxon>Eukaryota</taxon>
        <taxon>Sar</taxon>
        <taxon>Stramenopiles</taxon>
        <taxon>Ochrophyta</taxon>
        <taxon>Bacillariophyta</taxon>
        <taxon>Coscinodiscophyceae</taxon>
        <taxon>Thalassiosirophycidae</taxon>
        <taxon>Stephanodiscales</taxon>
        <taxon>Stephanodiscaceae</taxon>
        <taxon>Discostella</taxon>
    </lineage>
</organism>
<comment type="caution">
    <text evidence="10">The sequence shown here is derived from an EMBL/GenBank/DDBJ whole genome shotgun (WGS) entry which is preliminary data.</text>
</comment>
<dbReference type="EMBL" id="JALLBG020000101">
    <property type="protein sequence ID" value="KAL3764790.1"/>
    <property type="molecule type" value="Genomic_DNA"/>
</dbReference>
<dbReference type="Gene3D" id="1.20.120.1750">
    <property type="match status" value="1"/>
</dbReference>
<dbReference type="GO" id="GO:0016740">
    <property type="term" value="F:transferase activity"/>
    <property type="evidence" value="ECO:0007669"/>
    <property type="project" value="UniProtKB-KW"/>
</dbReference>
<dbReference type="InterPro" id="IPR047546">
    <property type="entry name" value="Rcat_RBR_RNF216"/>
</dbReference>
<dbReference type="InterPro" id="IPR047544">
    <property type="entry name" value="RING-HC_RBR_RNF216"/>
</dbReference>
<comment type="pathway">
    <text evidence="1">Protein modification; protein ubiquitination.</text>
</comment>